<organism evidence="4 5">
    <name type="scientific">Methylomagnum ishizawai</name>
    <dbReference type="NCBI Taxonomy" id="1760988"/>
    <lineage>
        <taxon>Bacteria</taxon>
        <taxon>Pseudomonadati</taxon>
        <taxon>Pseudomonadota</taxon>
        <taxon>Gammaproteobacteria</taxon>
        <taxon>Methylococcales</taxon>
        <taxon>Methylococcaceae</taxon>
        <taxon>Methylomagnum</taxon>
    </lineage>
</organism>
<accession>A0A1Y6D1B8</accession>
<dbReference type="Proteomes" id="UP000192923">
    <property type="component" value="Unassembled WGS sequence"/>
</dbReference>
<dbReference type="PANTHER" id="PTHR33824">
    <property type="entry name" value="POLYKETIDE CYCLASE/DEHYDRASE AND LIPID TRANSPORT SUPERFAMILY PROTEIN"/>
    <property type="match status" value="1"/>
</dbReference>
<evidence type="ECO:0000256" key="2">
    <source>
        <dbReference type="ARBA" id="ARBA00022649"/>
    </source>
</evidence>
<dbReference type="STRING" id="1760988.SAMN02949497_3846"/>
<dbReference type="PANTHER" id="PTHR33824:SF7">
    <property type="entry name" value="POLYKETIDE CYCLASE_DEHYDRASE AND LIPID TRANSPORT SUPERFAMILY PROTEIN"/>
    <property type="match status" value="1"/>
</dbReference>
<dbReference type="InterPro" id="IPR023393">
    <property type="entry name" value="START-like_dom_sf"/>
</dbReference>
<evidence type="ECO:0000259" key="3">
    <source>
        <dbReference type="Pfam" id="PF03364"/>
    </source>
</evidence>
<reference evidence="4 5" key="1">
    <citation type="submission" date="2016-12" db="EMBL/GenBank/DDBJ databases">
        <authorList>
            <person name="Song W.-J."/>
            <person name="Kurnit D.M."/>
        </authorList>
    </citation>
    <scope>NUCLEOTIDE SEQUENCE [LARGE SCALE GENOMIC DNA]</scope>
    <source>
        <strain evidence="4 5">175</strain>
    </source>
</reference>
<dbReference type="InterPro" id="IPR047137">
    <property type="entry name" value="ORF3"/>
</dbReference>
<dbReference type="CDD" id="cd07817">
    <property type="entry name" value="SRPBCC_8"/>
    <property type="match status" value="1"/>
</dbReference>
<dbReference type="SUPFAM" id="SSF55961">
    <property type="entry name" value="Bet v1-like"/>
    <property type="match status" value="1"/>
</dbReference>
<feature type="domain" description="Coenzyme Q-binding protein COQ10 START" evidence="3">
    <location>
        <begin position="10"/>
        <end position="128"/>
    </location>
</feature>
<protein>
    <submittedName>
        <fullName evidence="4">Polyketide cyclase / dehydrase and lipid transport</fullName>
    </submittedName>
</protein>
<name>A0A1Y6D1B8_9GAMM</name>
<gene>
    <name evidence="4" type="ORF">SAMN02949497_3846</name>
</gene>
<dbReference type="Pfam" id="PF03364">
    <property type="entry name" value="Polyketide_cyc"/>
    <property type="match status" value="1"/>
</dbReference>
<keyword evidence="2" id="KW-1277">Toxin-antitoxin system</keyword>
<evidence type="ECO:0000313" key="4">
    <source>
        <dbReference type="EMBL" id="SMF96447.1"/>
    </source>
</evidence>
<dbReference type="InterPro" id="IPR005031">
    <property type="entry name" value="COQ10_START"/>
</dbReference>
<dbReference type="OrthoDB" id="7059976at2"/>
<comment type="similarity">
    <text evidence="1">Belongs to the ribosome association toxin RatA family.</text>
</comment>
<dbReference type="Gene3D" id="3.30.530.20">
    <property type="match status" value="1"/>
</dbReference>
<proteinExistence type="inferred from homology"/>
<dbReference type="AlphaFoldDB" id="A0A1Y6D1B8"/>
<keyword evidence="5" id="KW-1185">Reference proteome</keyword>
<dbReference type="RefSeq" id="WP_085215332.1">
    <property type="nucleotide sequence ID" value="NZ_FXAM01000001.1"/>
</dbReference>
<evidence type="ECO:0000256" key="1">
    <source>
        <dbReference type="ARBA" id="ARBA00008918"/>
    </source>
</evidence>
<sequence>MASLHQSIEIDVPVQTAYNQWTQFEDFPSFMENIEEVQQLDDQHLHWRASIGGAEREWETEITEQIPDQRIAWRTVSGAENRGVVKFEPLGADRTLLTVDVEYQPGTVTEKIGDMLGMVSANIGEDLENFKEFIENQGGETGAWRSEIH</sequence>
<evidence type="ECO:0000313" key="5">
    <source>
        <dbReference type="Proteomes" id="UP000192923"/>
    </source>
</evidence>
<dbReference type="EMBL" id="FXAM01000001">
    <property type="protein sequence ID" value="SMF96447.1"/>
    <property type="molecule type" value="Genomic_DNA"/>
</dbReference>